<evidence type="ECO:0000256" key="1">
    <source>
        <dbReference type="SAM" id="MobiDB-lite"/>
    </source>
</evidence>
<name>A0A9W9XMU8_9EURO</name>
<sequence length="313" mass="32344">MNFAPMTAASAMTTSIMTMTIPMVSRFTPPASCSSSWTYEPEAANAVPGGLIVQNAATADHVDSACWPSGFYHYGRVQPTQRFSPGWCPSGYTSADKAINRGVTSAACCLSGYSYASSVDGPNGIYAGCLSMLQSDSSTILTVRQETSASTEIVGPVTIWGQPILIAMESSDLSLFVPATTTTSLSSMSPAQTSTSHVSSSGSSSTPSSSSASSSFTTQSSSTQSTLSPTSAPGTITSGLSSGTKAGIGIGAGVGVLGIIALIAAIFIFRRRRKHPVPQDHLAPASQQRYYGAPVSQSNQYPKIGKDFLPSLE</sequence>
<proteinExistence type="predicted"/>
<evidence type="ECO:0000256" key="2">
    <source>
        <dbReference type="SAM" id="Phobius"/>
    </source>
</evidence>
<dbReference type="EMBL" id="JAPWDQ010000001">
    <property type="protein sequence ID" value="KAJ5495480.1"/>
    <property type="molecule type" value="Genomic_DNA"/>
</dbReference>
<evidence type="ECO:0000313" key="3">
    <source>
        <dbReference type="EMBL" id="KAJ5495480.1"/>
    </source>
</evidence>
<accession>A0A9W9XMU8</accession>
<organism evidence="3 4">
    <name type="scientific">Penicillium diatomitis</name>
    <dbReference type="NCBI Taxonomy" id="2819901"/>
    <lineage>
        <taxon>Eukaryota</taxon>
        <taxon>Fungi</taxon>
        <taxon>Dikarya</taxon>
        <taxon>Ascomycota</taxon>
        <taxon>Pezizomycotina</taxon>
        <taxon>Eurotiomycetes</taxon>
        <taxon>Eurotiomycetidae</taxon>
        <taxon>Eurotiales</taxon>
        <taxon>Aspergillaceae</taxon>
        <taxon>Penicillium</taxon>
    </lineage>
</organism>
<dbReference type="Proteomes" id="UP001148312">
    <property type="component" value="Unassembled WGS sequence"/>
</dbReference>
<feature type="compositionally biased region" description="Low complexity" evidence="1">
    <location>
        <begin position="189"/>
        <end position="232"/>
    </location>
</feature>
<protein>
    <submittedName>
        <fullName evidence="3">Uncharacterized protein</fullName>
    </submittedName>
</protein>
<gene>
    <name evidence="3" type="ORF">N7539_000596</name>
</gene>
<keyword evidence="2" id="KW-0472">Membrane</keyword>
<feature type="region of interest" description="Disordered" evidence="1">
    <location>
        <begin position="184"/>
        <end position="236"/>
    </location>
</feature>
<comment type="caution">
    <text evidence="3">The sequence shown here is derived from an EMBL/GenBank/DDBJ whole genome shotgun (WGS) entry which is preliminary data.</text>
</comment>
<dbReference type="GeneID" id="81620449"/>
<evidence type="ECO:0000313" key="4">
    <source>
        <dbReference type="Proteomes" id="UP001148312"/>
    </source>
</evidence>
<reference evidence="3" key="1">
    <citation type="submission" date="2022-12" db="EMBL/GenBank/DDBJ databases">
        <authorList>
            <person name="Petersen C."/>
        </authorList>
    </citation>
    <scope>NUCLEOTIDE SEQUENCE</scope>
    <source>
        <strain evidence="3">IBT 30728</strain>
    </source>
</reference>
<dbReference type="AlphaFoldDB" id="A0A9W9XMU8"/>
<keyword evidence="4" id="KW-1185">Reference proteome</keyword>
<feature type="transmembrane region" description="Helical" evidence="2">
    <location>
        <begin position="246"/>
        <end position="269"/>
    </location>
</feature>
<keyword evidence="2" id="KW-1133">Transmembrane helix</keyword>
<keyword evidence="2" id="KW-0812">Transmembrane</keyword>
<reference evidence="3" key="2">
    <citation type="journal article" date="2023" name="IMA Fungus">
        <title>Comparative genomic study of the Penicillium genus elucidates a diverse pangenome and 15 lateral gene transfer events.</title>
        <authorList>
            <person name="Petersen C."/>
            <person name="Sorensen T."/>
            <person name="Nielsen M.R."/>
            <person name="Sondergaard T.E."/>
            <person name="Sorensen J.L."/>
            <person name="Fitzpatrick D.A."/>
            <person name="Frisvad J.C."/>
            <person name="Nielsen K.L."/>
        </authorList>
    </citation>
    <scope>NUCLEOTIDE SEQUENCE</scope>
    <source>
        <strain evidence="3">IBT 30728</strain>
    </source>
</reference>
<dbReference type="RefSeq" id="XP_056794493.1">
    <property type="nucleotide sequence ID" value="XM_056930200.1"/>
</dbReference>